<proteinExistence type="predicted"/>
<name>A0ACC0XBY3_9ROSI</name>
<evidence type="ECO:0000313" key="1">
    <source>
        <dbReference type="EMBL" id="KAJ0014096.1"/>
    </source>
</evidence>
<organism evidence="1 2">
    <name type="scientific">Pistacia integerrima</name>
    <dbReference type="NCBI Taxonomy" id="434235"/>
    <lineage>
        <taxon>Eukaryota</taxon>
        <taxon>Viridiplantae</taxon>
        <taxon>Streptophyta</taxon>
        <taxon>Embryophyta</taxon>
        <taxon>Tracheophyta</taxon>
        <taxon>Spermatophyta</taxon>
        <taxon>Magnoliopsida</taxon>
        <taxon>eudicotyledons</taxon>
        <taxon>Gunneridae</taxon>
        <taxon>Pentapetalae</taxon>
        <taxon>rosids</taxon>
        <taxon>malvids</taxon>
        <taxon>Sapindales</taxon>
        <taxon>Anacardiaceae</taxon>
        <taxon>Pistacia</taxon>
    </lineage>
</organism>
<sequence length="46" mass="4860">MGGKKKNPCSLVLKTTIRLTLAATSDEPGKACVLNRVVVSQDLTTT</sequence>
<accession>A0ACC0XBY3</accession>
<protein>
    <submittedName>
        <fullName evidence="1">Uncharacterized protein</fullName>
    </submittedName>
</protein>
<comment type="caution">
    <text evidence="1">The sequence shown here is derived from an EMBL/GenBank/DDBJ whole genome shotgun (WGS) entry which is preliminary data.</text>
</comment>
<dbReference type="EMBL" id="CM047748">
    <property type="protein sequence ID" value="KAJ0014096.1"/>
    <property type="molecule type" value="Genomic_DNA"/>
</dbReference>
<reference evidence="2" key="1">
    <citation type="journal article" date="2023" name="G3 (Bethesda)">
        <title>Genome assembly and association tests identify interacting loci associated with vigor, precocity, and sex in interspecific pistachio rootstocks.</title>
        <authorList>
            <person name="Palmer W."/>
            <person name="Jacygrad E."/>
            <person name="Sagayaradj S."/>
            <person name="Cavanaugh K."/>
            <person name="Han R."/>
            <person name="Bertier L."/>
            <person name="Beede B."/>
            <person name="Kafkas S."/>
            <person name="Golino D."/>
            <person name="Preece J."/>
            <person name="Michelmore R."/>
        </authorList>
    </citation>
    <scope>NUCLEOTIDE SEQUENCE [LARGE SCALE GENOMIC DNA]</scope>
</reference>
<gene>
    <name evidence="1" type="ORF">Pint_20398</name>
</gene>
<keyword evidence="2" id="KW-1185">Reference proteome</keyword>
<dbReference type="Proteomes" id="UP001163603">
    <property type="component" value="Chromosome 13"/>
</dbReference>
<evidence type="ECO:0000313" key="2">
    <source>
        <dbReference type="Proteomes" id="UP001163603"/>
    </source>
</evidence>